<evidence type="ECO:0000256" key="2">
    <source>
        <dbReference type="ARBA" id="ARBA00022679"/>
    </source>
</evidence>
<reference evidence="7" key="1">
    <citation type="submission" date="2022-01" db="EMBL/GenBank/DDBJ databases">
        <title>Collection of gut derived symbiotic bacterial strains cultured from healthy donors.</title>
        <authorList>
            <person name="Lin H."/>
            <person name="Kohout C."/>
            <person name="Waligurski E."/>
            <person name="Pamer E.G."/>
        </authorList>
    </citation>
    <scope>NUCLEOTIDE SEQUENCE</scope>
    <source>
        <strain evidence="7">DFI.7.46</strain>
    </source>
</reference>
<evidence type="ECO:0000259" key="6">
    <source>
        <dbReference type="Pfam" id="PF08704"/>
    </source>
</evidence>
<keyword evidence="1" id="KW-0489">Methyltransferase</keyword>
<dbReference type="Gene3D" id="3.40.50.150">
    <property type="entry name" value="Vaccinia Virus protein VP39"/>
    <property type="match status" value="1"/>
</dbReference>
<comment type="caution">
    <text evidence="7">The sequence shown here is derived from an EMBL/GenBank/DDBJ whole genome shotgun (WGS) entry which is preliminary data.</text>
</comment>
<dbReference type="PANTHER" id="PTHR12133">
    <property type="entry name" value="TRNA (ADENINE(58)-N(1))-METHYLTRANSFERASE"/>
    <property type="match status" value="1"/>
</dbReference>
<evidence type="ECO:0000256" key="3">
    <source>
        <dbReference type="ARBA" id="ARBA00022691"/>
    </source>
</evidence>
<dbReference type="GO" id="GO:0030488">
    <property type="term" value="P:tRNA methylation"/>
    <property type="evidence" value="ECO:0007669"/>
    <property type="project" value="InterPro"/>
</dbReference>
<dbReference type="InterPro" id="IPR014816">
    <property type="entry name" value="tRNA_MeTrfase_Gcd14"/>
</dbReference>
<accession>A0AAJ1BC90</accession>
<dbReference type="InterPro" id="IPR029063">
    <property type="entry name" value="SAM-dependent_MTases_sf"/>
</dbReference>
<dbReference type="GO" id="GO:0031515">
    <property type="term" value="C:tRNA (m1A) methyltransferase complex"/>
    <property type="evidence" value="ECO:0007669"/>
    <property type="project" value="InterPro"/>
</dbReference>
<evidence type="ECO:0000313" key="7">
    <source>
        <dbReference type="EMBL" id="MCG4617390.1"/>
    </source>
</evidence>
<evidence type="ECO:0000256" key="5">
    <source>
        <dbReference type="SAM" id="MobiDB-lite"/>
    </source>
</evidence>
<gene>
    <name evidence="7" type="ORF">L0M99_02605</name>
</gene>
<dbReference type="SUPFAM" id="SSF53335">
    <property type="entry name" value="S-adenosyl-L-methionine-dependent methyltransferases"/>
    <property type="match status" value="1"/>
</dbReference>
<dbReference type="PROSITE" id="PS51620">
    <property type="entry name" value="SAM_TRM61"/>
    <property type="match status" value="1"/>
</dbReference>
<dbReference type="RefSeq" id="WP_238127636.1">
    <property type="nucleotide sequence ID" value="NZ_JAGZVZ010000001.1"/>
</dbReference>
<dbReference type="GO" id="GO:0160107">
    <property type="term" value="F:tRNA (adenine(58)-N1)-methyltransferase activity"/>
    <property type="evidence" value="ECO:0007669"/>
    <property type="project" value="InterPro"/>
</dbReference>
<dbReference type="Pfam" id="PF08704">
    <property type="entry name" value="GCD14"/>
    <property type="match status" value="1"/>
</dbReference>
<dbReference type="CDD" id="cd02440">
    <property type="entry name" value="AdoMet_MTases"/>
    <property type="match status" value="1"/>
</dbReference>
<evidence type="ECO:0000256" key="1">
    <source>
        <dbReference type="ARBA" id="ARBA00022603"/>
    </source>
</evidence>
<dbReference type="PANTHER" id="PTHR12133:SF1">
    <property type="entry name" value="TRNA (ADENINE(58)-N(1))-METHYLTRANSFERASE, MITOCHONDRIAL"/>
    <property type="match status" value="1"/>
</dbReference>
<proteinExistence type="predicted"/>
<organism evidence="7 8">
    <name type="scientific">Varibaculum cambriense</name>
    <dbReference type="NCBI Taxonomy" id="184870"/>
    <lineage>
        <taxon>Bacteria</taxon>
        <taxon>Bacillati</taxon>
        <taxon>Actinomycetota</taxon>
        <taxon>Actinomycetes</taxon>
        <taxon>Actinomycetales</taxon>
        <taxon>Actinomycetaceae</taxon>
        <taxon>Varibaculum</taxon>
    </lineage>
</organism>
<keyword evidence="2" id="KW-0808">Transferase</keyword>
<feature type="compositionally biased region" description="Pro residues" evidence="5">
    <location>
        <begin position="355"/>
        <end position="368"/>
    </location>
</feature>
<dbReference type="AlphaFoldDB" id="A0AAJ1BC90"/>
<feature type="region of interest" description="Disordered" evidence="5">
    <location>
        <begin position="294"/>
        <end position="368"/>
    </location>
</feature>
<evidence type="ECO:0000313" key="8">
    <source>
        <dbReference type="Proteomes" id="UP001200537"/>
    </source>
</evidence>
<sequence>MNQIEPENRSGCIPPDVPRLPTRARGAFRLGDRVQLQGASGDLHTVTITENGWFNTAKAAFPLAELLGRQEGSLVRSREGREFLAFRPRRLDYTLSMPRGAAIIYPKDAAQILQSADIFTGARVFECGAGSGALTVSLLEMMGEAGHLVSVEEREDFADIAQANVDLWFGRPHPAWQLKRACLGEIDLESIYGSHYFDRAVIDLLDPWSYLDILHQLLVPGGVLCCYVTTVTQMSTLVEALRSDGRFGFTCSEETIQRQWHTEGLALRPEHQMVGHTGFLVTCRVLARGARRPQKLGNAPKAAKINGGQWSPEDDWEQVRLGQRNPAQRKTRRVRRDVVRRAEYWARGNAAAESTPPPEPETSPGTPS</sequence>
<dbReference type="InterPro" id="IPR049470">
    <property type="entry name" value="TRM61_C"/>
</dbReference>
<dbReference type="Proteomes" id="UP001200537">
    <property type="component" value="Unassembled WGS sequence"/>
</dbReference>
<name>A0AAJ1BC90_9ACTO</name>
<protein>
    <submittedName>
        <fullName evidence="7">tRNA (Adenine-N1)-methyltransferase</fullName>
    </submittedName>
</protein>
<dbReference type="Pfam" id="PF14801">
    <property type="entry name" value="TrmI-like_N"/>
    <property type="match status" value="1"/>
</dbReference>
<keyword evidence="3" id="KW-0949">S-adenosyl-L-methionine</keyword>
<keyword evidence="4" id="KW-0819">tRNA processing</keyword>
<dbReference type="EMBL" id="JAKNHJ010000004">
    <property type="protein sequence ID" value="MCG4617390.1"/>
    <property type="molecule type" value="Genomic_DNA"/>
</dbReference>
<feature type="domain" description="tRNA (adenine(58)-N(1))-methyltransferase catalytic subunit TRM61 C-terminal" evidence="6">
    <location>
        <begin position="93"/>
        <end position="247"/>
    </location>
</feature>
<dbReference type="Gene3D" id="3.10.330.20">
    <property type="match status" value="1"/>
</dbReference>
<evidence type="ECO:0000256" key="4">
    <source>
        <dbReference type="ARBA" id="ARBA00022694"/>
    </source>
</evidence>